<keyword evidence="3" id="KW-1185">Reference proteome</keyword>
<sequence length="276" mass="29699">MTLDVPGVRRVTLVVDVEAYTVRDNRAQVELQQTLLWTLERACTRAGVGVGRCLRQDRGDGQLLILPAGIDESRQLPLLLRGARAALHRANQAPGIAGRMRLRAALSQGIVHRAATGFVGRSVVLACRLLDSAVLHEALDDHEDTDLAVIVSDDLYSDVFAHGYGDTTADDFRRVDVTMPAKRFAAPAWVHVPGPASGVVLREAERLPPPGRGPRSGPVLAAFGGAVAGAGLVEAAITALNWPADEADEPPAPHHHHDDPFDDVFPDYSDWDDPAY</sequence>
<accession>A0A917T8S4</accession>
<feature type="region of interest" description="Disordered" evidence="1">
    <location>
        <begin position="244"/>
        <end position="276"/>
    </location>
</feature>
<organism evidence="2 3">
    <name type="scientific">Dactylosporangium sucinum</name>
    <dbReference type="NCBI Taxonomy" id="1424081"/>
    <lineage>
        <taxon>Bacteria</taxon>
        <taxon>Bacillati</taxon>
        <taxon>Actinomycetota</taxon>
        <taxon>Actinomycetes</taxon>
        <taxon>Micromonosporales</taxon>
        <taxon>Micromonosporaceae</taxon>
        <taxon>Dactylosporangium</taxon>
    </lineage>
</organism>
<reference evidence="2" key="1">
    <citation type="journal article" date="2014" name="Int. J. Syst. Evol. Microbiol.">
        <title>Complete genome sequence of Corynebacterium casei LMG S-19264T (=DSM 44701T), isolated from a smear-ripened cheese.</title>
        <authorList>
            <consortium name="US DOE Joint Genome Institute (JGI-PGF)"/>
            <person name="Walter F."/>
            <person name="Albersmeier A."/>
            <person name="Kalinowski J."/>
            <person name="Ruckert C."/>
        </authorList>
    </citation>
    <scope>NUCLEOTIDE SEQUENCE</scope>
    <source>
        <strain evidence="2">JCM 19831</strain>
    </source>
</reference>
<reference evidence="2" key="2">
    <citation type="submission" date="2020-09" db="EMBL/GenBank/DDBJ databases">
        <authorList>
            <person name="Sun Q."/>
            <person name="Ohkuma M."/>
        </authorList>
    </citation>
    <scope>NUCLEOTIDE SEQUENCE</scope>
    <source>
        <strain evidence="2">JCM 19831</strain>
    </source>
</reference>
<name>A0A917T8S4_9ACTN</name>
<proteinExistence type="predicted"/>
<evidence type="ECO:0000256" key="1">
    <source>
        <dbReference type="SAM" id="MobiDB-lite"/>
    </source>
</evidence>
<dbReference type="RefSeq" id="WP_190248967.1">
    <property type="nucleotide sequence ID" value="NZ_BMPI01000006.1"/>
</dbReference>
<feature type="compositionally biased region" description="Acidic residues" evidence="1">
    <location>
        <begin position="260"/>
        <end position="276"/>
    </location>
</feature>
<dbReference type="EMBL" id="BMPI01000006">
    <property type="protein sequence ID" value="GGM14685.1"/>
    <property type="molecule type" value="Genomic_DNA"/>
</dbReference>
<dbReference type="Proteomes" id="UP000642070">
    <property type="component" value="Unassembled WGS sequence"/>
</dbReference>
<gene>
    <name evidence="2" type="ORF">GCM10007977_014720</name>
</gene>
<comment type="caution">
    <text evidence="2">The sequence shown here is derived from an EMBL/GenBank/DDBJ whole genome shotgun (WGS) entry which is preliminary data.</text>
</comment>
<evidence type="ECO:0000313" key="3">
    <source>
        <dbReference type="Proteomes" id="UP000642070"/>
    </source>
</evidence>
<dbReference type="AlphaFoldDB" id="A0A917T8S4"/>
<evidence type="ECO:0000313" key="2">
    <source>
        <dbReference type="EMBL" id="GGM14685.1"/>
    </source>
</evidence>
<protein>
    <recommendedName>
        <fullName evidence="4">Guanylate cyclase domain-containing protein</fullName>
    </recommendedName>
</protein>
<evidence type="ECO:0008006" key="4">
    <source>
        <dbReference type="Google" id="ProtNLM"/>
    </source>
</evidence>